<sequence length="167" mass="17704">MARCPGAGPGAKLARRQIPTCPPRGGKDQRAVHVIQIAVCYVATAIVFLAADAVALRTLMRPLFETHVGDWLLPSPRLGAAAGFYLIYVAGLVYLVSWPALKAGAPSQALLNGAVLGLVAYGTYEMTNFATLRNWSWQQVIVDGTWGTILTGVSAWIGVLVARALAS</sequence>
<dbReference type="EMBL" id="RQXX01000001">
    <property type="protein sequence ID" value="RVV99209.1"/>
    <property type="molecule type" value="Genomic_DNA"/>
</dbReference>
<feature type="transmembrane region" description="Helical" evidence="1">
    <location>
        <begin position="34"/>
        <end position="58"/>
    </location>
</feature>
<dbReference type="OrthoDB" id="166547at2"/>
<proteinExistence type="predicted"/>
<protein>
    <submittedName>
        <fullName evidence="2">DUF2177 family protein</fullName>
    </submittedName>
</protein>
<evidence type="ECO:0000313" key="3">
    <source>
        <dbReference type="Proteomes" id="UP000285908"/>
    </source>
</evidence>
<dbReference type="Pfam" id="PF09945">
    <property type="entry name" value="DUF2177"/>
    <property type="match status" value="1"/>
</dbReference>
<dbReference type="AlphaFoldDB" id="A0A438AKL6"/>
<feature type="transmembrane region" description="Helical" evidence="1">
    <location>
        <begin position="109"/>
        <end position="124"/>
    </location>
</feature>
<feature type="transmembrane region" description="Helical" evidence="1">
    <location>
        <begin position="78"/>
        <end position="97"/>
    </location>
</feature>
<keyword evidence="1" id="KW-0812">Transmembrane</keyword>
<keyword evidence="1" id="KW-1133">Transmembrane helix</keyword>
<comment type="caution">
    <text evidence="2">The sequence shown here is derived from an EMBL/GenBank/DDBJ whole genome shotgun (WGS) entry which is preliminary data.</text>
</comment>
<feature type="transmembrane region" description="Helical" evidence="1">
    <location>
        <begin position="144"/>
        <end position="166"/>
    </location>
</feature>
<keyword evidence="1" id="KW-0472">Membrane</keyword>
<evidence type="ECO:0000313" key="2">
    <source>
        <dbReference type="EMBL" id="RVV99209.1"/>
    </source>
</evidence>
<name>A0A438AKL6_9RHOB</name>
<dbReference type="InterPro" id="IPR018687">
    <property type="entry name" value="DUF2177_membr"/>
</dbReference>
<evidence type="ECO:0000256" key="1">
    <source>
        <dbReference type="SAM" id="Phobius"/>
    </source>
</evidence>
<accession>A0A438AKL6</accession>
<organism evidence="2 3">
    <name type="scientific">Mesobaculum littorinae</name>
    <dbReference type="NCBI Taxonomy" id="2486419"/>
    <lineage>
        <taxon>Bacteria</taxon>
        <taxon>Pseudomonadati</taxon>
        <taxon>Pseudomonadota</taxon>
        <taxon>Alphaproteobacteria</taxon>
        <taxon>Rhodobacterales</taxon>
        <taxon>Roseobacteraceae</taxon>
        <taxon>Mesobaculum</taxon>
    </lineage>
</organism>
<gene>
    <name evidence="2" type="ORF">EKE94_00485</name>
</gene>
<reference evidence="2 3" key="1">
    <citation type="submission" date="2018-11" db="EMBL/GenBank/DDBJ databases">
        <title>Mesobaculum littorinae gen. nov., sp. nov., isolated from Littorina scabra that represents a novel genus of the order Rhodobacteraceae.</title>
        <authorList>
            <person name="Li F."/>
        </authorList>
    </citation>
    <scope>NUCLEOTIDE SEQUENCE [LARGE SCALE GENOMIC DNA]</scope>
    <source>
        <strain evidence="2 3">M0103</strain>
    </source>
</reference>
<keyword evidence="3" id="KW-1185">Reference proteome</keyword>
<dbReference type="Proteomes" id="UP000285908">
    <property type="component" value="Unassembled WGS sequence"/>
</dbReference>